<evidence type="ECO:0000313" key="3">
    <source>
        <dbReference type="Proteomes" id="UP000799302"/>
    </source>
</evidence>
<dbReference type="Pfam" id="PF12146">
    <property type="entry name" value="Hydrolase_4"/>
    <property type="match status" value="1"/>
</dbReference>
<evidence type="ECO:0000313" key="2">
    <source>
        <dbReference type="EMBL" id="KAF2674556.1"/>
    </source>
</evidence>
<proteinExistence type="predicted"/>
<reference evidence="2" key="1">
    <citation type="journal article" date="2020" name="Stud. Mycol.">
        <title>101 Dothideomycetes genomes: a test case for predicting lifestyles and emergence of pathogens.</title>
        <authorList>
            <person name="Haridas S."/>
            <person name="Albert R."/>
            <person name="Binder M."/>
            <person name="Bloem J."/>
            <person name="Labutti K."/>
            <person name="Salamov A."/>
            <person name="Andreopoulos B."/>
            <person name="Baker S."/>
            <person name="Barry K."/>
            <person name="Bills G."/>
            <person name="Bluhm B."/>
            <person name="Cannon C."/>
            <person name="Castanera R."/>
            <person name="Culley D."/>
            <person name="Daum C."/>
            <person name="Ezra D."/>
            <person name="Gonzalez J."/>
            <person name="Henrissat B."/>
            <person name="Kuo A."/>
            <person name="Liang C."/>
            <person name="Lipzen A."/>
            <person name="Lutzoni F."/>
            <person name="Magnuson J."/>
            <person name="Mondo S."/>
            <person name="Nolan M."/>
            <person name="Ohm R."/>
            <person name="Pangilinan J."/>
            <person name="Park H.-J."/>
            <person name="Ramirez L."/>
            <person name="Alfaro M."/>
            <person name="Sun H."/>
            <person name="Tritt A."/>
            <person name="Yoshinaga Y."/>
            <person name="Zwiers L.-H."/>
            <person name="Turgeon B."/>
            <person name="Goodwin S."/>
            <person name="Spatafora J."/>
            <person name="Crous P."/>
            <person name="Grigoriev I."/>
        </authorList>
    </citation>
    <scope>NUCLEOTIDE SEQUENCE</scope>
    <source>
        <strain evidence="2">CBS 115976</strain>
    </source>
</reference>
<keyword evidence="3" id="KW-1185">Reference proteome</keyword>
<dbReference type="SUPFAM" id="SSF53474">
    <property type="entry name" value="alpha/beta-Hydrolases"/>
    <property type="match status" value="1"/>
</dbReference>
<gene>
    <name evidence="2" type="ORF">BT63DRAFT_435650</name>
</gene>
<dbReference type="InterPro" id="IPR022742">
    <property type="entry name" value="Hydrolase_4"/>
</dbReference>
<dbReference type="Proteomes" id="UP000799302">
    <property type="component" value="Unassembled WGS sequence"/>
</dbReference>
<dbReference type="AlphaFoldDB" id="A0A6A6US20"/>
<dbReference type="GO" id="GO:0016787">
    <property type="term" value="F:hydrolase activity"/>
    <property type="evidence" value="ECO:0007669"/>
    <property type="project" value="UniProtKB-KW"/>
</dbReference>
<accession>A0A6A6US20</accession>
<organism evidence="2 3">
    <name type="scientific">Microthyrium microscopicum</name>
    <dbReference type="NCBI Taxonomy" id="703497"/>
    <lineage>
        <taxon>Eukaryota</taxon>
        <taxon>Fungi</taxon>
        <taxon>Dikarya</taxon>
        <taxon>Ascomycota</taxon>
        <taxon>Pezizomycotina</taxon>
        <taxon>Dothideomycetes</taxon>
        <taxon>Dothideomycetes incertae sedis</taxon>
        <taxon>Microthyriales</taxon>
        <taxon>Microthyriaceae</taxon>
        <taxon>Microthyrium</taxon>
    </lineage>
</organism>
<feature type="domain" description="Serine aminopeptidase S33" evidence="1">
    <location>
        <begin position="29"/>
        <end position="281"/>
    </location>
</feature>
<name>A0A6A6US20_9PEZI</name>
<dbReference type="OrthoDB" id="10249433at2759"/>
<dbReference type="EMBL" id="MU004230">
    <property type="protein sequence ID" value="KAF2674556.1"/>
    <property type="molecule type" value="Genomic_DNA"/>
</dbReference>
<dbReference type="InterPro" id="IPR029058">
    <property type="entry name" value="AB_hydrolase_fold"/>
</dbReference>
<keyword evidence="2" id="KW-0378">Hydrolase</keyword>
<dbReference type="PANTHER" id="PTHR11614">
    <property type="entry name" value="PHOSPHOLIPASE-RELATED"/>
    <property type="match status" value="1"/>
</dbReference>
<dbReference type="Gene3D" id="3.40.50.1820">
    <property type="entry name" value="alpha/beta hydrolase"/>
    <property type="match status" value="1"/>
</dbReference>
<dbReference type="InterPro" id="IPR051044">
    <property type="entry name" value="MAG_DAG_Lipase"/>
</dbReference>
<evidence type="ECO:0000259" key="1">
    <source>
        <dbReference type="Pfam" id="PF12146"/>
    </source>
</evidence>
<sequence length="311" mass="34595">MADIKTEEGVVNVEAGINLYTKTWKTADTPKAILLFVHGFSDHCNAYGDFFPTLAGKGIEVRSFDQRGWGRSVTKPAERGLTGPTMRVLLDINRFVEEQLPTKGDVPMFLMGHSMGGQEVLCWASYAPVQTRIRIRGYLVEAPFIALHAATKPNPITVALGRLAGKILPGRQMEVKLDEKLLSRDPAVQKAFVDDELCHDTATLQGLSNMLDRASALDTGKISIGRTAGEGRKTRIWLSHGNKDGVCDYTGTERVYKRLHAKDDKELKIYDGWFHKLHAEPSPDKETYADDVANWIFARCGSLYDDVDDEP</sequence>
<protein>
    <submittedName>
        <fullName evidence="2">Alpha/beta-hydrolase</fullName>
    </submittedName>
</protein>